<dbReference type="GO" id="GO:0005886">
    <property type="term" value="C:plasma membrane"/>
    <property type="evidence" value="ECO:0007669"/>
    <property type="project" value="UniProtKB-SubCell"/>
</dbReference>
<comment type="caution">
    <text evidence="13">Lacks conserved residue(s) required for the propagation of feature annotation.</text>
</comment>
<evidence type="ECO:0000256" key="4">
    <source>
        <dbReference type="ARBA" id="ARBA00022475"/>
    </source>
</evidence>
<dbReference type="InterPro" id="IPR002000">
    <property type="entry name" value="Lysosome-assoc_membr_glycop"/>
</dbReference>
<evidence type="ECO:0000256" key="5">
    <source>
        <dbReference type="ARBA" id="ARBA00022692"/>
    </source>
</evidence>
<dbReference type="PRINTS" id="PR00336">
    <property type="entry name" value="LYSASSOCTDMP"/>
</dbReference>
<evidence type="ECO:0000256" key="15">
    <source>
        <dbReference type="SAM" id="Phobius"/>
    </source>
</evidence>
<gene>
    <name evidence="18" type="primary">LOC107756770</name>
</gene>
<evidence type="ECO:0000313" key="18">
    <source>
        <dbReference type="Ensembl" id="ENSSRHP00000070199.1"/>
    </source>
</evidence>
<dbReference type="Pfam" id="PF21222">
    <property type="entry name" value="Lamp2_2nd"/>
    <property type="match status" value="1"/>
</dbReference>
<dbReference type="Proteomes" id="UP000472270">
    <property type="component" value="Unassembled WGS sequence"/>
</dbReference>
<feature type="compositionally biased region" description="Pro residues" evidence="14">
    <location>
        <begin position="64"/>
        <end position="73"/>
    </location>
</feature>
<keyword evidence="10" id="KW-1015">Disulfide bond</keyword>
<keyword evidence="4" id="KW-1003">Cell membrane</keyword>
<feature type="region of interest" description="Disordered" evidence="14">
    <location>
        <begin position="54"/>
        <end position="78"/>
    </location>
</feature>
<evidence type="ECO:0000256" key="12">
    <source>
        <dbReference type="ARBA" id="ARBA00023228"/>
    </source>
</evidence>
<keyword evidence="6" id="KW-0732">Signal</keyword>
<keyword evidence="9 13" id="KW-0472">Membrane</keyword>
<dbReference type="Gene3D" id="2.40.160.110">
    <property type="match status" value="1"/>
</dbReference>
<keyword evidence="11" id="KW-0325">Glycoprotein</keyword>
<evidence type="ECO:0000256" key="8">
    <source>
        <dbReference type="ARBA" id="ARBA00022989"/>
    </source>
</evidence>
<evidence type="ECO:0000259" key="17">
    <source>
        <dbReference type="Pfam" id="PF21222"/>
    </source>
</evidence>
<evidence type="ECO:0000256" key="14">
    <source>
        <dbReference type="SAM" id="MobiDB-lite"/>
    </source>
</evidence>
<dbReference type="InterPro" id="IPR048528">
    <property type="entry name" value="Lamp2-like_luminal"/>
</dbReference>
<dbReference type="PANTHER" id="PTHR11506">
    <property type="entry name" value="LYSOSOME-ASSOCIATED MEMBRANE GLYCOPROTEIN"/>
    <property type="match status" value="1"/>
</dbReference>
<dbReference type="PROSITE" id="PS51407">
    <property type="entry name" value="LAMP_3"/>
    <property type="match status" value="1"/>
</dbReference>
<feature type="domain" description="Lysosome-associated membrane glycoprotein 2-like luminal" evidence="16">
    <location>
        <begin position="73"/>
        <end position="220"/>
    </location>
</feature>
<organism evidence="18 19">
    <name type="scientific">Sinocyclocheilus rhinocerous</name>
    <dbReference type="NCBI Taxonomy" id="307959"/>
    <lineage>
        <taxon>Eukaryota</taxon>
        <taxon>Metazoa</taxon>
        <taxon>Chordata</taxon>
        <taxon>Craniata</taxon>
        <taxon>Vertebrata</taxon>
        <taxon>Euteleostomi</taxon>
        <taxon>Actinopterygii</taxon>
        <taxon>Neopterygii</taxon>
        <taxon>Teleostei</taxon>
        <taxon>Ostariophysi</taxon>
        <taxon>Cypriniformes</taxon>
        <taxon>Cyprinidae</taxon>
        <taxon>Cyprininae</taxon>
        <taxon>Sinocyclocheilus</taxon>
    </lineage>
</organism>
<feature type="transmembrane region" description="Helical" evidence="15">
    <location>
        <begin position="237"/>
        <end position="260"/>
    </location>
</feature>
<dbReference type="GO" id="GO:0031902">
    <property type="term" value="C:late endosome membrane"/>
    <property type="evidence" value="ECO:0007669"/>
    <property type="project" value="TreeGrafter"/>
</dbReference>
<keyword evidence="8 15" id="KW-1133">Transmembrane helix</keyword>
<proteinExistence type="inferred from homology"/>
<protein>
    <submittedName>
        <fullName evidence="18">Lysosome-associated membrane glycoprotein 1-like</fullName>
    </submittedName>
</protein>
<evidence type="ECO:0000256" key="2">
    <source>
        <dbReference type="ARBA" id="ARBA00004352"/>
    </source>
</evidence>
<evidence type="ECO:0000256" key="3">
    <source>
        <dbReference type="ARBA" id="ARBA00004530"/>
    </source>
</evidence>
<name>A0A673L3Y9_9TELE</name>
<dbReference type="InterPro" id="IPR048524">
    <property type="entry name" value="Lamp2-like_TM"/>
</dbReference>
<feature type="compositionally biased region" description="Low complexity" evidence="14">
    <location>
        <begin position="54"/>
        <end position="63"/>
    </location>
</feature>
<feature type="domain" description="Lysosome-associated membrane glycoprotein 2-like transmembrane" evidence="17">
    <location>
        <begin position="239"/>
        <end position="270"/>
    </location>
</feature>
<evidence type="ECO:0000256" key="13">
    <source>
        <dbReference type="PROSITE-ProRule" id="PRU00740"/>
    </source>
</evidence>
<dbReference type="FunFam" id="2.40.160.110:FF:000001">
    <property type="entry name" value="lysosome-associated membrane glycoprotein 2 isoform X2"/>
    <property type="match status" value="1"/>
</dbReference>
<evidence type="ECO:0000256" key="9">
    <source>
        <dbReference type="ARBA" id="ARBA00023136"/>
    </source>
</evidence>
<dbReference type="CDD" id="cd12087">
    <property type="entry name" value="TM_EGFR-like"/>
    <property type="match status" value="1"/>
</dbReference>
<evidence type="ECO:0000256" key="7">
    <source>
        <dbReference type="ARBA" id="ARBA00022753"/>
    </source>
</evidence>
<dbReference type="GO" id="GO:0072594">
    <property type="term" value="P:establishment of protein localization to organelle"/>
    <property type="evidence" value="ECO:0007669"/>
    <property type="project" value="TreeGrafter"/>
</dbReference>
<reference evidence="18" key="1">
    <citation type="submission" date="2025-08" db="UniProtKB">
        <authorList>
            <consortium name="Ensembl"/>
        </authorList>
    </citation>
    <scope>IDENTIFICATION</scope>
</reference>
<feature type="transmembrane region" description="Helical" evidence="15">
    <location>
        <begin position="7"/>
        <end position="28"/>
    </location>
</feature>
<dbReference type="GO" id="GO:0005765">
    <property type="term" value="C:lysosomal membrane"/>
    <property type="evidence" value="ECO:0007669"/>
    <property type="project" value="UniProtKB-SubCell"/>
</dbReference>
<comment type="subcellular location">
    <subcellularLocation>
        <location evidence="1">Cell membrane</location>
        <topology evidence="1">Single-pass type I membrane protein</topology>
    </subcellularLocation>
    <subcellularLocation>
        <location evidence="3">Endosome membrane</location>
        <topology evidence="3">Single-pass type I membrane protein</topology>
    </subcellularLocation>
    <subcellularLocation>
        <location evidence="2 13">Lysosome membrane</location>
        <topology evidence="2 13">Single-pass type I membrane protein</topology>
    </subcellularLocation>
</comment>
<reference evidence="18" key="2">
    <citation type="submission" date="2025-09" db="UniProtKB">
        <authorList>
            <consortium name="Ensembl"/>
        </authorList>
    </citation>
    <scope>IDENTIFICATION</scope>
</reference>
<keyword evidence="19" id="KW-1185">Reference proteome</keyword>
<dbReference type="Ensembl" id="ENSSRHT00000072115.1">
    <property type="protein sequence ID" value="ENSSRHP00000070199.1"/>
    <property type="gene ID" value="ENSSRHG00000034933.1"/>
</dbReference>
<evidence type="ECO:0000256" key="1">
    <source>
        <dbReference type="ARBA" id="ARBA00004251"/>
    </source>
</evidence>
<dbReference type="PANTHER" id="PTHR11506:SF27">
    <property type="entry name" value="LYSOSOME-ASSOCIATED MEMBRANE GLYCOPROTEIN 1"/>
    <property type="match status" value="1"/>
</dbReference>
<evidence type="ECO:0000259" key="16">
    <source>
        <dbReference type="Pfam" id="PF01299"/>
    </source>
</evidence>
<accession>A0A673L3Y9</accession>
<keyword evidence="7" id="KW-0967">Endosome</keyword>
<evidence type="ECO:0000256" key="11">
    <source>
        <dbReference type="ARBA" id="ARBA00023180"/>
    </source>
</evidence>
<evidence type="ECO:0000313" key="19">
    <source>
        <dbReference type="Proteomes" id="UP000472270"/>
    </source>
</evidence>
<evidence type="ECO:0000256" key="10">
    <source>
        <dbReference type="ARBA" id="ARBA00023157"/>
    </source>
</evidence>
<sequence>MEDAVVFFFFNLCLSFNVAFLCLFKIMLIPAKPCDITIAALTIHQTLTADVPPTVVTPETSSPPASPATPGPPERGSYNVTNATDAVCLLARMGLQLKISFISSSSGKTVQEVLNLHPNLVKFSGSCDPDSATLILTEDNITLTFSFSLNSTSNKYHLSGLELSAALPDMTKRIVFRNTSLNYMVGTLGHSYMCQKEKTLSITQDFSLNTFQLQVQPFGVNGDFGAAEECELDEDDMLIPIIVGAALAVLVLIVILAYLIGRNRSHAGYQTI</sequence>
<comment type="similarity">
    <text evidence="13">Belongs to the LAMP family.</text>
</comment>
<keyword evidence="5 13" id="KW-0812">Transmembrane</keyword>
<dbReference type="Pfam" id="PF01299">
    <property type="entry name" value="Lamp2-like_luminal"/>
    <property type="match status" value="1"/>
</dbReference>
<dbReference type="AlphaFoldDB" id="A0A673L3Y9"/>
<keyword evidence="12 13" id="KW-0458">Lysosome</keyword>
<evidence type="ECO:0000256" key="6">
    <source>
        <dbReference type="ARBA" id="ARBA00022729"/>
    </source>
</evidence>